<dbReference type="AlphaFoldDB" id="A0A8J5STW0"/>
<keyword evidence="2" id="KW-1185">Reference proteome</keyword>
<dbReference type="EMBL" id="JAAALK010000282">
    <property type="protein sequence ID" value="KAG8079949.1"/>
    <property type="molecule type" value="Genomic_DNA"/>
</dbReference>
<reference evidence="1" key="2">
    <citation type="submission" date="2021-02" db="EMBL/GenBank/DDBJ databases">
        <authorList>
            <person name="Kimball J.A."/>
            <person name="Haas M.W."/>
            <person name="Macchietto M."/>
            <person name="Kono T."/>
            <person name="Duquette J."/>
            <person name="Shao M."/>
        </authorList>
    </citation>
    <scope>NUCLEOTIDE SEQUENCE</scope>
    <source>
        <tissue evidence="1">Fresh leaf tissue</tissue>
    </source>
</reference>
<evidence type="ECO:0000313" key="1">
    <source>
        <dbReference type="EMBL" id="KAG8079948.1"/>
    </source>
</evidence>
<proteinExistence type="predicted"/>
<protein>
    <submittedName>
        <fullName evidence="1">Uncharacterized protein</fullName>
    </submittedName>
</protein>
<organism evidence="1 2">
    <name type="scientific">Zizania palustris</name>
    <name type="common">Northern wild rice</name>
    <dbReference type="NCBI Taxonomy" id="103762"/>
    <lineage>
        <taxon>Eukaryota</taxon>
        <taxon>Viridiplantae</taxon>
        <taxon>Streptophyta</taxon>
        <taxon>Embryophyta</taxon>
        <taxon>Tracheophyta</taxon>
        <taxon>Spermatophyta</taxon>
        <taxon>Magnoliopsida</taxon>
        <taxon>Liliopsida</taxon>
        <taxon>Poales</taxon>
        <taxon>Poaceae</taxon>
        <taxon>BOP clade</taxon>
        <taxon>Oryzoideae</taxon>
        <taxon>Oryzeae</taxon>
        <taxon>Zizaniinae</taxon>
        <taxon>Zizania</taxon>
    </lineage>
</organism>
<dbReference type="EMBL" id="JAAALK010000282">
    <property type="protein sequence ID" value="KAG8079948.1"/>
    <property type="molecule type" value="Genomic_DNA"/>
</dbReference>
<evidence type="ECO:0000313" key="2">
    <source>
        <dbReference type="Proteomes" id="UP000729402"/>
    </source>
</evidence>
<accession>A0A8J5STW0</accession>
<dbReference type="Proteomes" id="UP000729402">
    <property type="component" value="Unassembled WGS sequence"/>
</dbReference>
<comment type="caution">
    <text evidence="1">The sequence shown here is derived from an EMBL/GenBank/DDBJ whole genome shotgun (WGS) entry which is preliminary data.</text>
</comment>
<sequence length="120" mass="13962">MLRGWESHWRRWRCCGGGVRRVLQGGVADWPYVRGYRGSTFVVVISSEVVSVPHFDGILQEGWLRMSINLEKLLRLLYLKNVVEEVRETSCLVTLRRLQCPLVWRYYSCTLHGQLIGPLT</sequence>
<name>A0A8J5STW0_ZIZPA</name>
<reference evidence="1" key="1">
    <citation type="journal article" date="2021" name="bioRxiv">
        <title>Whole Genome Assembly and Annotation of Northern Wild Rice, Zizania palustris L., Supports a Whole Genome Duplication in the Zizania Genus.</title>
        <authorList>
            <person name="Haas M."/>
            <person name="Kono T."/>
            <person name="Macchietto M."/>
            <person name="Millas R."/>
            <person name="McGilp L."/>
            <person name="Shao M."/>
            <person name="Duquette J."/>
            <person name="Hirsch C.N."/>
            <person name="Kimball J."/>
        </authorList>
    </citation>
    <scope>NUCLEOTIDE SEQUENCE</scope>
    <source>
        <tissue evidence="1">Fresh leaf tissue</tissue>
    </source>
</reference>
<gene>
    <name evidence="1" type="ORF">GUJ93_ZPchr0007g5939</name>
</gene>